<dbReference type="Proteomes" id="UP001157502">
    <property type="component" value="Chromosome 29"/>
</dbReference>
<evidence type="ECO:0000313" key="2">
    <source>
        <dbReference type="Proteomes" id="UP001157502"/>
    </source>
</evidence>
<comment type="caution">
    <text evidence="1">The sequence shown here is derived from an EMBL/GenBank/DDBJ whole genome shotgun (WGS) entry which is preliminary data.</text>
</comment>
<gene>
    <name evidence="1" type="ORF">DPEC_G00309340</name>
</gene>
<accession>A0ACC2FEV6</accession>
<name>A0ACC2FEV6_DALPE</name>
<proteinExistence type="predicted"/>
<organism evidence="1 2">
    <name type="scientific">Dallia pectoralis</name>
    <name type="common">Alaska blackfish</name>
    <dbReference type="NCBI Taxonomy" id="75939"/>
    <lineage>
        <taxon>Eukaryota</taxon>
        <taxon>Metazoa</taxon>
        <taxon>Chordata</taxon>
        <taxon>Craniata</taxon>
        <taxon>Vertebrata</taxon>
        <taxon>Euteleostomi</taxon>
        <taxon>Actinopterygii</taxon>
        <taxon>Neopterygii</taxon>
        <taxon>Teleostei</taxon>
        <taxon>Protacanthopterygii</taxon>
        <taxon>Esociformes</taxon>
        <taxon>Umbridae</taxon>
        <taxon>Dallia</taxon>
    </lineage>
</organism>
<dbReference type="EMBL" id="CM055756">
    <property type="protein sequence ID" value="KAJ7989906.1"/>
    <property type="molecule type" value="Genomic_DNA"/>
</dbReference>
<protein>
    <submittedName>
        <fullName evidence="1">Uncharacterized protein</fullName>
    </submittedName>
</protein>
<keyword evidence="2" id="KW-1185">Reference proteome</keyword>
<reference evidence="1" key="1">
    <citation type="submission" date="2021-05" db="EMBL/GenBank/DDBJ databases">
        <authorList>
            <person name="Pan Q."/>
            <person name="Jouanno E."/>
            <person name="Zahm M."/>
            <person name="Klopp C."/>
            <person name="Cabau C."/>
            <person name="Louis A."/>
            <person name="Berthelot C."/>
            <person name="Parey E."/>
            <person name="Roest Crollius H."/>
            <person name="Montfort J."/>
            <person name="Robinson-Rechavi M."/>
            <person name="Bouchez O."/>
            <person name="Lampietro C."/>
            <person name="Lopez Roques C."/>
            <person name="Donnadieu C."/>
            <person name="Postlethwait J."/>
            <person name="Bobe J."/>
            <person name="Dillon D."/>
            <person name="Chandos A."/>
            <person name="von Hippel F."/>
            <person name="Guiguen Y."/>
        </authorList>
    </citation>
    <scope>NUCLEOTIDE SEQUENCE</scope>
    <source>
        <strain evidence="1">YG-Jan2019</strain>
    </source>
</reference>
<sequence length="118" mass="13092">MVVILATVLSGRKEQLFSPYANRMQSQTFPFGGNGYCRISSVLLCCASSVAHVHGATRLPPPRTVKFHLREGLKREAGTEGPTPHNRRARLAEPRSSAEPRDDRSVQGKQRHSKKDGR</sequence>
<evidence type="ECO:0000313" key="1">
    <source>
        <dbReference type="EMBL" id="KAJ7989906.1"/>
    </source>
</evidence>